<feature type="region of interest" description="Disordered" evidence="1">
    <location>
        <begin position="1"/>
        <end position="36"/>
    </location>
</feature>
<evidence type="ECO:0000313" key="2">
    <source>
        <dbReference type="EMBL" id="KZP19154.1"/>
    </source>
</evidence>
<protein>
    <submittedName>
        <fullName evidence="2">Uncharacterized protein</fullName>
    </submittedName>
</protein>
<reference evidence="2 3" key="1">
    <citation type="journal article" date="2016" name="Mol. Biol. Evol.">
        <title>Comparative Genomics of Early-Diverging Mushroom-Forming Fungi Provides Insights into the Origins of Lignocellulose Decay Capabilities.</title>
        <authorList>
            <person name="Nagy L.G."/>
            <person name="Riley R."/>
            <person name="Tritt A."/>
            <person name="Adam C."/>
            <person name="Daum C."/>
            <person name="Floudas D."/>
            <person name="Sun H."/>
            <person name="Yadav J.S."/>
            <person name="Pangilinan J."/>
            <person name="Larsson K.H."/>
            <person name="Matsuura K."/>
            <person name="Barry K."/>
            <person name="Labutti K."/>
            <person name="Kuo R."/>
            <person name="Ohm R.A."/>
            <person name="Bhattacharya S.S."/>
            <person name="Shirouzu T."/>
            <person name="Yoshinaga Y."/>
            <person name="Martin F.M."/>
            <person name="Grigoriev I.V."/>
            <person name="Hibbett D.S."/>
        </authorList>
    </citation>
    <scope>NUCLEOTIDE SEQUENCE [LARGE SCALE GENOMIC DNA]</scope>
    <source>
        <strain evidence="2 3">CBS 109695</strain>
    </source>
</reference>
<proteinExistence type="predicted"/>
<dbReference type="AlphaFoldDB" id="A0A166HRK7"/>
<evidence type="ECO:0000313" key="3">
    <source>
        <dbReference type="Proteomes" id="UP000076532"/>
    </source>
</evidence>
<keyword evidence="3" id="KW-1185">Reference proteome</keyword>
<dbReference type="EMBL" id="KV417566">
    <property type="protein sequence ID" value="KZP19154.1"/>
    <property type="molecule type" value="Genomic_DNA"/>
</dbReference>
<accession>A0A166HRK7</accession>
<name>A0A166HRK7_9AGAM</name>
<feature type="compositionally biased region" description="Basic and acidic residues" evidence="1">
    <location>
        <begin position="19"/>
        <end position="36"/>
    </location>
</feature>
<feature type="non-terminal residue" evidence="2">
    <location>
        <position position="1"/>
    </location>
</feature>
<evidence type="ECO:0000256" key="1">
    <source>
        <dbReference type="SAM" id="MobiDB-lite"/>
    </source>
</evidence>
<sequence>PEEKVATAQDPSATSPPKFPEEKAKREGREGKGRGRGVVELKGRCPGAACCSPPHWGWDIVGVSAMDEHEPTSTVIPSVSTTADVEVIPSTFT</sequence>
<gene>
    <name evidence="2" type="ORF">FIBSPDRAFT_863087</name>
</gene>
<organism evidence="2 3">
    <name type="scientific">Athelia psychrophila</name>
    <dbReference type="NCBI Taxonomy" id="1759441"/>
    <lineage>
        <taxon>Eukaryota</taxon>
        <taxon>Fungi</taxon>
        <taxon>Dikarya</taxon>
        <taxon>Basidiomycota</taxon>
        <taxon>Agaricomycotina</taxon>
        <taxon>Agaricomycetes</taxon>
        <taxon>Agaricomycetidae</taxon>
        <taxon>Atheliales</taxon>
        <taxon>Atheliaceae</taxon>
        <taxon>Athelia</taxon>
    </lineage>
</organism>
<dbReference type="Proteomes" id="UP000076532">
    <property type="component" value="Unassembled WGS sequence"/>
</dbReference>